<proteinExistence type="predicted"/>
<gene>
    <name evidence="2" type="ORF">GCM10009808_09020</name>
</gene>
<evidence type="ECO:0000313" key="3">
    <source>
        <dbReference type="Proteomes" id="UP001501690"/>
    </source>
</evidence>
<keyword evidence="1" id="KW-0812">Transmembrane</keyword>
<keyword evidence="1" id="KW-0472">Membrane</keyword>
<protein>
    <submittedName>
        <fullName evidence="2">Uncharacterized protein</fullName>
    </submittedName>
</protein>
<dbReference type="Proteomes" id="UP001501690">
    <property type="component" value="Unassembled WGS sequence"/>
</dbReference>
<name>A0ABP4TUH9_9MICO</name>
<keyword evidence="1" id="KW-1133">Transmembrane helix</keyword>
<dbReference type="Pfam" id="PF19455">
    <property type="entry name" value="DUF5993"/>
    <property type="match status" value="1"/>
</dbReference>
<dbReference type="RefSeq" id="WP_344069867.1">
    <property type="nucleotide sequence ID" value="NZ_BAAAPL010000001.1"/>
</dbReference>
<reference evidence="3" key="1">
    <citation type="journal article" date="2019" name="Int. J. Syst. Evol. Microbiol.">
        <title>The Global Catalogue of Microorganisms (GCM) 10K type strain sequencing project: providing services to taxonomists for standard genome sequencing and annotation.</title>
        <authorList>
            <consortium name="The Broad Institute Genomics Platform"/>
            <consortium name="The Broad Institute Genome Sequencing Center for Infectious Disease"/>
            <person name="Wu L."/>
            <person name="Ma J."/>
        </authorList>
    </citation>
    <scope>NUCLEOTIDE SEQUENCE [LARGE SCALE GENOMIC DNA]</scope>
    <source>
        <strain evidence="3">JCM 15577</strain>
    </source>
</reference>
<evidence type="ECO:0000256" key="1">
    <source>
        <dbReference type="SAM" id="Phobius"/>
    </source>
</evidence>
<comment type="caution">
    <text evidence="2">The sequence shown here is derived from an EMBL/GenBank/DDBJ whole genome shotgun (WGS) entry which is preliminary data.</text>
</comment>
<keyword evidence="3" id="KW-1185">Reference proteome</keyword>
<dbReference type="InterPro" id="IPR046035">
    <property type="entry name" value="DUF5993"/>
</dbReference>
<accession>A0ABP4TUH9</accession>
<feature type="transmembrane region" description="Helical" evidence="1">
    <location>
        <begin position="29"/>
        <end position="48"/>
    </location>
</feature>
<dbReference type="EMBL" id="BAAAPL010000001">
    <property type="protein sequence ID" value="GAA1694120.1"/>
    <property type="molecule type" value="Genomic_DNA"/>
</dbReference>
<organism evidence="2 3">
    <name type="scientific">Microbacterium sediminicola</name>
    <dbReference type="NCBI Taxonomy" id="415210"/>
    <lineage>
        <taxon>Bacteria</taxon>
        <taxon>Bacillati</taxon>
        <taxon>Actinomycetota</taxon>
        <taxon>Actinomycetes</taxon>
        <taxon>Micrococcales</taxon>
        <taxon>Microbacteriaceae</taxon>
        <taxon>Microbacterium</taxon>
    </lineage>
</organism>
<sequence length="52" mass="5654">MDTLIFGILLAVSLLIIFSKSRWLVLGSWAVGAIATLGLFAYHANDVLDLSF</sequence>
<evidence type="ECO:0000313" key="2">
    <source>
        <dbReference type="EMBL" id="GAA1694120.1"/>
    </source>
</evidence>